<dbReference type="AlphaFoldDB" id="A0A8J2KF10"/>
<evidence type="ECO:0000313" key="2">
    <source>
        <dbReference type="Proteomes" id="UP000708208"/>
    </source>
</evidence>
<gene>
    <name evidence="1" type="ORF">AFUS01_LOCUS13905</name>
</gene>
<keyword evidence="2" id="KW-1185">Reference proteome</keyword>
<protein>
    <submittedName>
        <fullName evidence="1">Uncharacterized protein</fullName>
    </submittedName>
</protein>
<sequence length="118" mass="12770">IRSDSNVGEETRKKPKQNIIAIIAFESPSNRVLISLRFPPTNRLRIAFYFNSDIAAIPAGVSPSDSAAEKADIFAGDSNAIPAGDTPAANTMIAFYSLAYRVLCVYRVTDQPCSFNLG</sequence>
<feature type="non-terminal residue" evidence="1">
    <location>
        <position position="1"/>
    </location>
</feature>
<name>A0A8J2KF10_9HEXA</name>
<organism evidence="1 2">
    <name type="scientific">Allacma fusca</name>
    <dbReference type="NCBI Taxonomy" id="39272"/>
    <lineage>
        <taxon>Eukaryota</taxon>
        <taxon>Metazoa</taxon>
        <taxon>Ecdysozoa</taxon>
        <taxon>Arthropoda</taxon>
        <taxon>Hexapoda</taxon>
        <taxon>Collembola</taxon>
        <taxon>Symphypleona</taxon>
        <taxon>Sminthuridae</taxon>
        <taxon>Allacma</taxon>
    </lineage>
</organism>
<dbReference type="EMBL" id="CAJVCH010115343">
    <property type="protein sequence ID" value="CAG7724914.1"/>
    <property type="molecule type" value="Genomic_DNA"/>
</dbReference>
<proteinExistence type="predicted"/>
<comment type="caution">
    <text evidence="1">The sequence shown here is derived from an EMBL/GenBank/DDBJ whole genome shotgun (WGS) entry which is preliminary data.</text>
</comment>
<accession>A0A8J2KF10</accession>
<reference evidence="1" key="1">
    <citation type="submission" date="2021-06" db="EMBL/GenBank/DDBJ databases">
        <authorList>
            <person name="Hodson N. C."/>
            <person name="Mongue J. A."/>
            <person name="Jaron S. K."/>
        </authorList>
    </citation>
    <scope>NUCLEOTIDE SEQUENCE</scope>
</reference>
<dbReference type="Proteomes" id="UP000708208">
    <property type="component" value="Unassembled WGS sequence"/>
</dbReference>
<evidence type="ECO:0000313" key="1">
    <source>
        <dbReference type="EMBL" id="CAG7724914.1"/>
    </source>
</evidence>